<evidence type="ECO:0000313" key="1">
    <source>
        <dbReference type="EMBL" id="MBB6104923.1"/>
    </source>
</evidence>
<protein>
    <submittedName>
        <fullName evidence="1">Uncharacterized protein</fullName>
    </submittedName>
</protein>
<dbReference type="RefSeq" id="WP_183727350.1">
    <property type="nucleotide sequence ID" value="NZ_JACHBW010000014.1"/>
</dbReference>
<evidence type="ECO:0000313" key="2">
    <source>
        <dbReference type="Proteomes" id="UP000571554"/>
    </source>
</evidence>
<name>A0A7W9WVI5_9BURK</name>
<gene>
    <name evidence="1" type="ORF">F4827_004788</name>
</gene>
<dbReference type="EMBL" id="JACHBW010000014">
    <property type="protein sequence ID" value="MBB6104923.1"/>
    <property type="molecule type" value="Genomic_DNA"/>
</dbReference>
<proteinExistence type="predicted"/>
<sequence>MSESGQRTCQSVQVIPRRMIGERDARTLAVALATVSGAIPSQPEENGFVGNIARAGAAEIDMDGMPMDGGIGSPLGGRNNIESEQLSCEADGYVALRAGSDGTVDPYFDLTGPLTSAINARLSGEYPNERARF</sequence>
<organism evidence="1 2">
    <name type="scientific">Paraburkholderia bannensis</name>
    <dbReference type="NCBI Taxonomy" id="765414"/>
    <lineage>
        <taxon>Bacteria</taxon>
        <taxon>Pseudomonadati</taxon>
        <taxon>Pseudomonadota</taxon>
        <taxon>Betaproteobacteria</taxon>
        <taxon>Burkholderiales</taxon>
        <taxon>Burkholderiaceae</taxon>
        <taxon>Paraburkholderia</taxon>
    </lineage>
</organism>
<comment type="caution">
    <text evidence="1">The sequence shown here is derived from an EMBL/GenBank/DDBJ whole genome shotgun (WGS) entry which is preliminary data.</text>
</comment>
<accession>A0A7W9WVI5</accession>
<keyword evidence="2" id="KW-1185">Reference proteome</keyword>
<dbReference type="SUPFAM" id="SSF56935">
    <property type="entry name" value="Porins"/>
    <property type="match status" value="1"/>
</dbReference>
<dbReference type="Proteomes" id="UP000571554">
    <property type="component" value="Unassembled WGS sequence"/>
</dbReference>
<dbReference type="AlphaFoldDB" id="A0A7W9WVI5"/>
<reference evidence="1 2" key="1">
    <citation type="submission" date="2020-08" db="EMBL/GenBank/DDBJ databases">
        <title>Above-ground endophytic microbial communities from plants in different locations in the United States.</title>
        <authorList>
            <person name="Frank C."/>
        </authorList>
    </citation>
    <scope>NUCLEOTIDE SEQUENCE [LARGE SCALE GENOMIC DNA]</scope>
    <source>
        <strain evidence="1 2">WP4_2_2</strain>
    </source>
</reference>